<dbReference type="Proteomes" id="UP000276133">
    <property type="component" value="Unassembled WGS sequence"/>
</dbReference>
<name>A0A3M7SV31_BRAPC</name>
<keyword evidence="2" id="KW-1185">Reference proteome</keyword>
<dbReference type="AlphaFoldDB" id="A0A3M7SV31"/>
<comment type="caution">
    <text evidence="1">The sequence shown here is derived from an EMBL/GenBank/DDBJ whole genome shotgun (WGS) entry which is preliminary data.</text>
</comment>
<gene>
    <name evidence="1" type="ORF">BpHYR1_039340</name>
</gene>
<accession>A0A3M7SV31</accession>
<reference evidence="1 2" key="1">
    <citation type="journal article" date="2018" name="Sci. Rep.">
        <title>Genomic signatures of local adaptation to the degree of environmental predictability in rotifers.</title>
        <authorList>
            <person name="Franch-Gras L."/>
            <person name="Hahn C."/>
            <person name="Garcia-Roger E.M."/>
            <person name="Carmona M.J."/>
            <person name="Serra M."/>
            <person name="Gomez A."/>
        </authorList>
    </citation>
    <scope>NUCLEOTIDE SEQUENCE [LARGE SCALE GENOMIC DNA]</scope>
    <source>
        <strain evidence="1">HYR1</strain>
    </source>
</reference>
<organism evidence="1 2">
    <name type="scientific">Brachionus plicatilis</name>
    <name type="common">Marine rotifer</name>
    <name type="synonym">Brachionus muelleri</name>
    <dbReference type="NCBI Taxonomy" id="10195"/>
    <lineage>
        <taxon>Eukaryota</taxon>
        <taxon>Metazoa</taxon>
        <taxon>Spiralia</taxon>
        <taxon>Gnathifera</taxon>
        <taxon>Rotifera</taxon>
        <taxon>Eurotatoria</taxon>
        <taxon>Monogononta</taxon>
        <taxon>Pseudotrocha</taxon>
        <taxon>Ploima</taxon>
        <taxon>Brachionidae</taxon>
        <taxon>Brachionus</taxon>
    </lineage>
</organism>
<proteinExistence type="predicted"/>
<protein>
    <submittedName>
        <fullName evidence="1">Uncharacterized protein</fullName>
    </submittedName>
</protein>
<evidence type="ECO:0000313" key="2">
    <source>
        <dbReference type="Proteomes" id="UP000276133"/>
    </source>
</evidence>
<dbReference type="EMBL" id="REGN01000749">
    <property type="protein sequence ID" value="RNA39448.1"/>
    <property type="molecule type" value="Genomic_DNA"/>
</dbReference>
<evidence type="ECO:0000313" key="1">
    <source>
        <dbReference type="EMBL" id="RNA39448.1"/>
    </source>
</evidence>
<sequence>MSCICRRLSNRETTKKKKRQPMFTFTFEKFNNQIIVAKLLLYNCNQIIKFYDYSVKVLKIKKQILVNNVEQMRTAHAHSGECVHFTYTVLTGAWPIWLINCLGGVTVRLTLLFDSAKDCSNLSKKLKKRRQSDQ</sequence>